<name>A0A5C2SBM2_9APHY</name>
<dbReference type="AlphaFoldDB" id="A0A5C2SBM2"/>
<organism evidence="1 2">
    <name type="scientific">Lentinus tigrinus ALCF2SS1-6</name>
    <dbReference type="NCBI Taxonomy" id="1328759"/>
    <lineage>
        <taxon>Eukaryota</taxon>
        <taxon>Fungi</taxon>
        <taxon>Dikarya</taxon>
        <taxon>Basidiomycota</taxon>
        <taxon>Agaricomycotina</taxon>
        <taxon>Agaricomycetes</taxon>
        <taxon>Polyporales</taxon>
        <taxon>Polyporaceae</taxon>
        <taxon>Lentinus</taxon>
    </lineage>
</organism>
<protein>
    <submittedName>
        <fullName evidence="1">Uncharacterized protein</fullName>
    </submittedName>
</protein>
<keyword evidence="2" id="KW-1185">Reference proteome</keyword>
<sequence>MCILLHLDVLNDVPVKCGGGEDGPEGIYGGQSWGSGAGDIATTTTVWPMGIPGRSYGGTRRGEAGSRWRRTYRRFRKASVAAEIAFRLGERGRGAWWERREFVEEHLEDRTL</sequence>
<dbReference type="EMBL" id="ML122273">
    <property type="protein sequence ID" value="RPD58716.1"/>
    <property type="molecule type" value="Genomic_DNA"/>
</dbReference>
<dbReference type="Proteomes" id="UP000313359">
    <property type="component" value="Unassembled WGS sequence"/>
</dbReference>
<accession>A0A5C2SBM2</accession>
<proteinExistence type="predicted"/>
<evidence type="ECO:0000313" key="1">
    <source>
        <dbReference type="EMBL" id="RPD58716.1"/>
    </source>
</evidence>
<evidence type="ECO:0000313" key="2">
    <source>
        <dbReference type="Proteomes" id="UP000313359"/>
    </source>
</evidence>
<gene>
    <name evidence="1" type="ORF">L227DRAFT_174740</name>
</gene>
<reference evidence="1" key="1">
    <citation type="journal article" date="2018" name="Genome Biol. Evol.">
        <title>Genomics and development of Lentinus tigrinus, a white-rot wood-decaying mushroom with dimorphic fruiting bodies.</title>
        <authorList>
            <person name="Wu B."/>
            <person name="Xu Z."/>
            <person name="Knudson A."/>
            <person name="Carlson A."/>
            <person name="Chen N."/>
            <person name="Kovaka S."/>
            <person name="LaButti K."/>
            <person name="Lipzen A."/>
            <person name="Pennachio C."/>
            <person name="Riley R."/>
            <person name="Schakwitz W."/>
            <person name="Umezawa K."/>
            <person name="Ohm R.A."/>
            <person name="Grigoriev I.V."/>
            <person name="Nagy L.G."/>
            <person name="Gibbons J."/>
            <person name="Hibbett D."/>
        </authorList>
    </citation>
    <scope>NUCLEOTIDE SEQUENCE [LARGE SCALE GENOMIC DNA]</scope>
    <source>
        <strain evidence="1">ALCF2SS1-6</strain>
    </source>
</reference>